<keyword evidence="2" id="KW-0012">Acyltransferase</keyword>
<evidence type="ECO:0000256" key="1">
    <source>
        <dbReference type="ARBA" id="ARBA00022679"/>
    </source>
</evidence>
<sequence length="144" mass="16389">MIDIRELTAVDYDDVISLWESTEGVRLRDADKKENMEQYLLPNPGLSFAARKDGHIVGAVLCGHDGRRGYLHHLAVAKAYRRQGIATALVSRCLAQLRLIGIEKCHLFVLEKNAEAQKFWQKLGWSERTDIKMMSLNMSNSFNI</sequence>
<dbReference type="SUPFAM" id="SSF55729">
    <property type="entry name" value="Acyl-CoA N-acyltransferases (Nat)"/>
    <property type="match status" value="1"/>
</dbReference>
<keyword evidence="5" id="KW-1185">Reference proteome</keyword>
<evidence type="ECO:0000313" key="4">
    <source>
        <dbReference type="EMBL" id="GET41783.1"/>
    </source>
</evidence>
<proteinExistence type="predicted"/>
<organism evidence="4 5">
    <name type="scientific">Microseira wollei NIES-4236</name>
    <dbReference type="NCBI Taxonomy" id="2530354"/>
    <lineage>
        <taxon>Bacteria</taxon>
        <taxon>Bacillati</taxon>
        <taxon>Cyanobacteriota</taxon>
        <taxon>Cyanophyceae</taxon>
        <taxon>Oscillatoriophycideae</taxon>
        <taxon>Aerosakkonematales</taxon>
        <taxon>Aerosakkonemataceae</taxon>
        <taxon>Microseira</taxon>
    </lineage>
</organism>
<feature type="domain" description="N-acetyltransferase" evidence="3">
    <location>
        <begin position="2"/>
        <end position="143"/>
    </location>
</feature>
<protein>
    <submittedName>
        <fullName evidence="4">GCN5-related N-acetyltransferase</fullName>
    </submittedName>
</protein>
<name>A0AAV3XGP7_9CYAN</name>
<dbReference type="Gene3D" id="3.40.630.30">
    <property type="match status" value="1"/>
</dbReference>
<dbReference type="Pfam" id="PF00583">
    <property type="entry name" value="Acetyltransf_1"/>
    <property type="match status" value="1"/>
</dbReference>
<evidence type="ECO:0000259" key="3">
    <source>
        <dbReference type="PROSITE" id="PS51186"/>
    </source>
</evidence>
<dbReference type="InterPro" id="IPR016181">
    <property type="entry name" value="Acyl_CoA_acyltransferase"/>
</dbReference>
<dbReference type="GO" id="GO:0016747">
    <property type="term" value="F:acyltransferase activity, transferring groups other than amino-acyl groups"/>
    <property type="evidence" value="ECO:0007669"/>
    <property type="project" value="InterPro"/>
</dbReference>
<evidence type="ECO:0000313" key="5">
    <source>
        <dbReference type="Proteomes" id="UP001050975"/>
    </source>
</evidence>
<reference evidence="4" key="1">
    <citation type="submission" date="2019-10" db="EMBL/GenBank/DDBJ databases">
        <title>Draft genome sequece of Microseira wollei NIES-4236.</title>
        <authorList>
            <person name="Yamaguchi H."/>
            <person name="Suzuki S."/>
            <person name="Kawachi M."/>
        </authorList>
    </citation>
    <scope>NUCLEOTIDE SEQUENCE</scope>
    <source>
        <strain evidence="4">NIES-4236</strain>
    </source>
</reference>
<dbReference type="PANTHER" id="PTHR43877">
    <property type="entry name" value="AMINOALKYLPHOSPHONATE N-ACETYLTRANSFERASE-RELATED-RELATED"/>
    <property type="match status" value="1"/>
</dbReference>
<dbReference type="EMBL" id="BLAY01000134">
    <property type="protein sequence ID" value="GET41783.1"/>
    <property type="molecule type" value="Genomic_DNA"/>
</dbReference>
<evidence type="ECO:0000256" key="2">
    <source>
        <dbReference type="ARBA" id="ARBA00023315"/>
    </source>
</evidence>
<dbReference type="InterPro" id="IPR000182">
    <property type="entry name" value="GNAT_dom"/>
</dbReference>
<dbReference type="InterPro" id="IPR050832">
    <property type="entry name" value="Bact_Acetyltransf"/>
</dbReference>
<dbReference type="CDD" id="cd04301">
    <property type="entry name" value="NAT_SF"/>
    <property type="match status" value="1"/>
</dbReference>
<dbReference type="AlphaFoldDB" id="A0AAV3XGP7"/>
<comment type="caution">
    <text evidence="4">The sequence shown here is derived from an EMBL/GenBank/DDBJ whole genome shotgun (WGS) entry which is preliminary data.</text>
</comment>
<gene>
    <name evidence="4" type="ORF">MiSe_65970</name>
</gene>
<accession>A0AAV3XGP7</accession>
<dbReference type="Proteomes" id="UP001050975">
    <property type="component" value="Unassembled WGS sequence"/>
</dbReference>
<keyword evidence="1" id="KW-0808">Transferase</keyword>
<dbReference type="PROSITE" id="PS51186">
    <property type="entry name" value="GNAT"/>
    <property type="match status" value="1"/>
</dbReference>